<evidence type="ECO:0000313" key="4">
    <source>
        <dbReference type="Proteomes" id="UP000008711"/>
    </source>
</evidence>
<dbReference type="PhylomeDB" id="B3P3T9"/>
<accession>B3P3T9</accession>
<dbReference type="EMBL" id="CH954181">
    <property type="protein sequence ID" value="EDV49045.1"/>
    <property type="molecule type" value="Genomic_DNA"/>
</dbReference>
<reference evidence="3 4" key="2">
    <citation type="journal article" date="2008" name="Bioinformatics">
        <title>Assembly reconciliation.</title>
        <authorList>
            <person name="Zimin A.V."/>
            <person name="Smith D.R."/>
            <person name="Sutton G."/>
            <person name="Yorke J.A."/>
        </authorList>
    </citation>
    <scope>NUCLEOTIDE SEQUENCE [LARGE SCALE GENOMIC DNA]</scope>
    <source>
        <strain evidence="3 4">TSC#14021-0224.01</strain>
    </source>
</reference>
<dbReference type="eggNOG" id="KOG0548">
    <property type="taxonomic scope" value="Eukaryota"/>
</dbReference>
<dbReference type="PANTHER" id="PTHR46540:SF1">
    <property type="entry name" value="TETRATRICOPEPTIDE REPEAT PROTEIN 12"/>
    <property type="match status" value="1"/>
</dbReference>
<dbReference type="Gene3D" id="1.25.40.10">
    <property type="entry name" value="Tetratricopeptide repeat domain"/>
    <property type="match status" value="1"/>
</dbReference>
<proteinExistence type="predicted"/>
<dbReference type="GO" id="GO:0005813">
    <property type="term" value="C:centrosome"/>
    <property type="evidence" value="ECO:0007669"/>
    <property type="project" value="TreeGrafter"/>
</dbReference>
<evidence type="ECO:0000313" key="3">
    <source>
        <dbReference type="EMBL" id="EDV49045.1"/>
    </source>
</evidence>
<dbReference type="GO" id="GO:0005737">
    <property type="term" value="C:cytoplasm"/>
    <property type="evidence" value="ECO:0007669"/>
    <property type="project" value="TreeGrafter"/>
</dbReference>
<name>B3P3T9_DROER</name>
<keyword evidence="1" id="KW-0802">TPR repeat</keyword>
<dbReference type="AlphaFoldDB" id="B3P3T9"/>
<dbReference type="HOGENOM" id="CLU_081403_1_0_1"/>
<feature type="region of interest" description="Disordered" evidence="2">
    <location>
        <begin position="27"/>
        <end position="49"/>
    </location>
</feature>
<evidence type="ECO:0000256" key="2">
    <source>
        <dbReference type="SAM" id="MobiDB-lite"/>
    </source>
</evidence>
<dbReference type="Proteomes" id="UP000008711">
    <property type="component" value="Unassembled WGS sequence"/>
</dbReference>
<dbReference type="SMART" id="SM00028">
    <property type="entry name" value="TPR"/>
    <property type="match status" value="2"/>
</dbReference>
<evidence type="ECO:0000256" key="1">
    <source>
        <dbReference type="PROSITE-ProRule" id="PRU00339"/>
    </source>
</evidence>
<reference evidence="3 4" key="1">
    <citation type="journal article" date="2007" name="Nature">
        <title>Evolution of genes and genomes on the Drosophila phylogeny.</title>
        <authorList>
            <consortium name="Drosophila 12 Genomes Consortium"/>
            <person name="Clark A.G."/>
            <person name="Eisen M.B."/>
            <person name="Smith D.R."/>
            <person name="Bergman C.M."/>
            <person name="Oliver B."/>
            <person name="Markow T.A."/>
            <person name="Kaufman T.C."/>
            <person name="Kellis M."/>
            <person name="Gelbart W."/>
            <person name="Iyer V.N."/>
            <person name="Pollard D.A."/>
            <person name="Sackton T.B."/>
            <person name="Larracuente A.M."/>
            <person name="Singh N.D."/>
            <person name="Abad J.P."/>
            <person name="Abt D.N."/>
            <person name="Adryan B."/>
            <person name="Aguade M."/>
            <person name="Akashi H."/>
            <person name="Anderson W.W."/>
            <person name="Aquadro C.F."/>
            <person name="Ardell D.H."/>
            <person name="Arguello R."/>
            <person name="Artieri C.G."/>
            <person name="Barbash D.A."/>
            <person name="Barker D."/>
            <person name="Barsanti P."/>
            <person name="Batterham P."/>
            <person name="Batzoglou S."/>
            <person name="Begun D."/>
            <person name="Bhutkar A."/>
            <person name="Blanco E."/>
            <person name="Bosak S.A."/>
            <person name="Bradley R.K."/>
            <person name="Brand A.D."/>
            <person name="Brent M.R."/>
            <person name="Brooks A.N."/>
            <person name="Brown R.H."/>
            <person name="Butlin R.K."/>
            <person name="Caggese C."/>
            <person name="Calvi B.R."/>
            <person name="Bernardo de Carvalho A."/>
            <person name="Caspi A."/>
            <person name="Castrezana S."/>
            <person name="Celniker S.E."/>
            <person name="Chang J.L."/>
            <person name="Chapple C."/>
            <person name="Chatterji S."/>
            <person name="Chinwalla A."/>
            <person name="Civetta A."/>
            <person name="Clifton S.W."/>
            <person name="Comeron J.M."/>
            <person name="Costello J.C."/>
            <person name="Coyne J.A."/>
            <person name="Daub J."/>
            <person name="David R.G."/>
            <person name="Delcher A.L."/>
            <person name="Delehaunty K."/>
            <person name="Do C.B."/>
            <person name="Ebling H."/>
            <person name="Edwards K."/>
            <person name="Eickbush T."/>
            <person name="Evans J.D."/>
            <person name="Filipski A."/>
            <person name="Findeiss S."/>
            <person name="Freyhult E."/>
            <person name="Fulton L."/>
            <person name="Fulton R."/>
            <person name="Garcia A.C."/>
            <person name="Gardiner A."/>
            <person name="Garfield D.A."/>
            <person name="Garvin B.E."/>
            <person name="Gibson G."/>
            <person name="Gilbert D."/>
            <person name="Gnerre S."/>
            <person name="Godfrey J."/>
            <person name="Good R."/>
            <person name="Gotea V."/>
            <person name="Gravely B."/>
            <person name="Greenberg A.J."/>
            <person name="Griffiths-Jones S."/>
            <person name="Gross S."/>
            <person name="Guigo R."/>
            <person name="Gustafson E.A."/>
            <person name="Haerty W."/>
            <person name="Hahn M.W."/>
            <person name="Halligan D.L."/>
            <person name="Halpern A.L."/>
            <person name="Halter G.M."/>
            <person name="Han M.V."/>
            <person name="Heger A."/>
            <person name="Hillier L."/>
            <person name="Hinrichs A.S."/>
            <person name="Holmes I."/>
            <person name="Hoskins R.A."/>
            <person name="Hubisz M.J."/>
            <person name="Hultmark D."/>
            <person name="Huntley M.A."/>
            <person name="Jaffe D.B."/>
            <person name="Jagadeeshan S."/>
            <person name="Jeck W.R."/>
            <person name="Johnson J."/>
            <person name="Jones C.D."/>
            <person name="Jordan W.C."/>
            <person name="Karpen G.H."/>
            <person name="Kataoka E."/>
            <person name="Keightley P.D."/>
            <person name="Kheradpour P."/>
            <person name="Kirkness E.F."/>
            <person name="Koerich L.B."/>
            <person name="Kristiansen K."/>
            <person name="Kudrna D."/>
            <person name="Kulathinal R.J."/>
            <person name="Kumar S."/>
            <person name="Kwok R."/>
            <person name="Lander E."/>
            <person name="Langley C.H."/>
            <person name="Lapoint R."/>
            <person name="Lazzaro B.P."/>
            <person name="Lee S.J."/>
            <person name="Levesque L."/>
            <person name="Li R."/>
            <person name="Lin C.F."/>
            <person name="Lin M.F."/>
            <person name="Lindblad-Toh K."/>
            <person name="Llopart A."/>
            <person name="Long M."/>
            <person name="Low L."/>
            <person name="Lozovsky E."/>
            <person name="Lu J."/>
            <person name="Luo M."/>
            <person name="Machado C.A."/>
            <person name="Makalowski W."/>
            <person name="Marzo M."/>
            <person name="Matsuda M."/>
            <person name="Matzkin L."/>
            <person name="McAllister B."/>
            <person name="McBride C.S."/>
            <person name="McKernan B."/>
            <person name="McKernan K."/>
            <person name="Mendez-Lago M."/>
            <person name="Minx P."/>
            <person name="Mollenhauer M.U."/>
            <person name="Montooth K."/>
            <person name="Mount S.M."/>
            <person name="Mu X."/>
            <person name="Myers E."/>
            <person name="Negre B."/>
            <person name="Newfeld S."/>
            <person name="Nielsen R."/>
            <person name="Noor M.A."/>
            <person name="O'Grady P."/>
            <person name="Pachter L."/>
            <person name="Papaceit M."/>
            <person name="Parisi M.J."/>
            <person name="Parisi M."/>
            <person name="Parts L."/>
            <person name="Pedersen J.S."/>
            <person name="Pesole G."/>
            <person name="Phillippy A.M."/>
            <person name="Ponting C.P."/>
            <person name="Pop M."/>
            <person name="Porcelli D."/>
            <person name="Powell J.R."/>
            <person name="Prohaska S."/>
            <person name="Pruitt K."/>
            <person name="Puig M."/>
            <person name="Quesneville H."/>
            <person name="Ram K.R."/>
            <person name="Rand D."/>
            <person name="Rasmussen M.D."/>
            <person name="Reed L.K."/>
            <person name="Reenan R."/>
            <person name="Reily A."/>
            <person name="Remington K.A."/>
            <person name="Rieger T.T."/>
            <person name="Ritchie M.G."/>
            <person name="Robin C."/>
            <person name="Rogers Y.H."/>
            <person name="Rohde C."/>
            <person name="Rozas J."/>
            <person name="Rubenfield M.J."/>
            <person name="Ruiz A."/>
            <person name="Russo S."/>
            <person name="Salzberg S.L."/>
            <person name="Sanchez-Gracia A."/>
            <person name="Saranga D.J."/>
            <person name="Sato H."/>
            <person name="Schaeffer S.W."/>
            <person name="Schatz M.C."/>
            <person name="Schlenke T."/>
            <person name="Schwartz R."/>
            <person name="Segarra C."/>
            <person name="Singh R.S."/>
            <person name="Sirot L."/>
            <person name="Sirota M."/>
            <person name="Sisneros N.B."/>
            <person name="Smith C.D."/>
            <person name="Smith T.F."/>
            <person name="Spieth J."/>
            <person name="Stage D.E."/>
            <person name="Stark A."/>
            <person name="Stephan W."/>
            <person name="Strausberg R.L."/>
            <person name="Strempel S."/>
            <person name="Sturgill D."/>
            <person name="Sutton G."/>
            <person name="Sutton G.G."/>
            <person name="Tao W."/>
            <person name="Teichmann S."/>
            <person name="Tobari Y.N."/>
            <person name="Tomimura Y."/>
            <person name="Tsolas J.M."/>
            <person name="Valente V.L."/>
            <person name="Venter E."/>
            <person name="Venter J.C."/>
            <person name="Vicario S."/>
            <person name="Vieira F.G."/>
            <person name="Vilella A.J."/>
            <person name="Villasante A."/>
            <person name="Walenz B."/>
            <person name="Wang J."/>
            <person name="Wasserman M."/>
            <person name="Watts T."/>
            <person name="Wilson D."/>
            <person name="Wilson R.K."/>
            <person name="Wing R.A."/>
            <person name="Wolfner M.F."/>
            <person name="Wong A."/>
            <person name="Wong G.K."/>
            <person name="Wu C.I."/>
            <person name="Wu G."/>
            <person name="Yamamoto D."/>
            <person name="Yang H.P."/>
            <person name="Yang S.P."/>
            <person name="Yorke J.A."/>
            <person name="Yoshida K."/>
            <person name="Zdobnov E."/>
            <person name="Zhang P."/>
            <person name="Zhang Y."/>
            <person name="Zimin A.V."/>
            <person name="Baldwin J."/>
            <person name="Abdouelleil A."/>
            <person name="Abdulkadir J."/>
            <person name="Abebe A."/>
            <person name="Abera B."/>
            <person name="Abreu J."/>
            <person name="Acer S.C."/>
            <person name="Aftuck L."/>
            <person name="Alexander A."/>
            <person name="An P."/>
            <person name="Anderson E."/>
            <person name="Anderson S."/>
            <person name="Arachi H."/>
            <person name="Azer M."/>
            <person name="Bachantsang P."/>
            <person name="Barry A."/>
            <person name="Bayul T."/>
            <person name="Berlin A."/>
            <person name="Bessette D."/>
            <person name="Bloom T."/>
            <person name="Blye J."/>
            <person name="Boguslavskiy L."/>
            <person name="Bonnet C."/>
            <person name="Boukhgalter B."/>
            <person name="Bourzgui I."/>
            <person name="Brown A."/>
            <person name="Cahill P."/>
            <person name="Channer S."/>
            <person name="Cheshatsang Y."/>
            <person name="Chuda L."/>
            <person name="Citroen M."/>
            <person name="Collymore A."/>
            <person name="Cooke P."/>
            <person name="Costello M."/>
            <person name="D'Aco K."/>
            <person name="Daza R."/>
            <person name="De Haan G."/>
            <person name="DeGray S."/>
            <person name="DeMaso C."/>
            <person name="Dhargay N."/>
            <person name="Dooley K."/>
            <person name="Dooley E."/>
            <person name="Doricent M."/>
            <person name="Dorje P."/>
            <person name="Dorjee K."/>
            <person name="Dupes A."/>
            <person name="Elong R."/>
            <person name="Falk J."/>
            <person name="Farina A."/>
            <person name="Faro S."/>
            <person name="Ferguson D."/>
            <person name="Fisher S."/>
            <person name="Foley C.D."/>
            <person name="Franke A."/>
            <person name="Friedrich D."/>
            <person name="Gadbois L."/>
            <person name="Gearin G."/>
            <person name="Gearin C.R."/>
            <person name="Giannoukos G."/>
            <person name="Goode T."/>
            <person name="Graham J."/>
            <person name="Grandbois E."/>
            <person name="Grewal S."/>
            <person name="Gyaltsen K."/>
            <person name="Hafez N."/>
            <person name="Hagos B."/>
            <person name="Hall J."/>
            <person name="Henson C."/>
            <person name="Hollinger A."/>
            <person name="Honan T."/>
            <person name="Huard M.D."/>
            <person name="Hughes L."/>
            <person name="Hurhula B."/>
            <person name="Husby M.E."/>
            <person name="Kamat A."/>
            <person name="Kanga B."/>
            <person name="Kashin S."/>
            <person name="Khazanovich D."/>
            <person name="Kisner P."/>
            <person name="Lance K."/>
            <person name="Lara M."/>
            <person name="Lee W."/>
            <person name="Lennon N."/>
            <person name="Letendre F."/>
            <person name="LeVine R."/>
            <person name="Lipovsky A."/>
            <person name="Liu X."/>
            <person name="Liu J."/>
            <person name="Liu S."/>
            <person name="Lokyitsang T."/>
            <person name="Lokyitsang Y."/>
            <person name="Lubonja R."/>
            <person name="Lui A."/>
            <person name="MacDonald P."/>
            <person name="Magnisalis V."/>
            <person name="Maru K."/>
            <person name="Matthews C."/>
            <person name="McCusker W."/>
            <person name="McDonough S."/>
            <person name="Mehta T."/>
            <person name="Meldrim J."/>
            <person name="Meneus L."/>
            <person name="Mihai O."/>
            <person name="Mihalev A."/>
            <person name="Mihova T."/>
            <person name="Mittelman R."/>
            <person name="Mlenga V."/>
            <person name="Montmayeur A."/>
            <person name="Mulrain L."/>
            <person name="Navidi A."/>
            <person name="Naylor J."/>
            <person name="Negash T."/>
            <person name="Nguyen T."/>
            <person name="Nguyen N."/>
            <person name="Nicol R."/>
            <person name="Norbu C."/>
            <person name="Norbu N."/>
            <person name="Novod N."/>
            <person name="O'Neill B."/>
            <person name="Osman S."/>
            <person name="Markiewicz E."/>
            <person name="Oyono O.L."/>
            <person name="Patti C."/>
            <person name="Phunkhang P."/>
            <person name="Pierre F."/>
            <person name="Priest M."/>
            <person name="Raghuraman S."/>
            <person name="Rege F."/>
            <person name="Reyes R."/>
            <person name="Rise C."/>
            <person name="Rogov P."/>
            <person name="Ross K."/>
            <person name="Ryan E."/>
            <person name="Settipalli S."/>
            <person name="Shea T."/>
            <person name="Sherpa N."/>
            <person name="Shi L."/>
            <person name="Shih D."/>
            <person name="Sparrow T."/>
            <person name="Spaulding J."/>
            <person name="Stalker J."/>
            <person name="Stange-Thomann N."/>
            <person name="Stavropoulos S."/>
            <person name="Stone C."/>
            <person name="Strader C."/>
            <person name="Tesfaye S."/>
            <person name="Thomson T."/>
            <person name="Thoulutsang Y."/>
            <person name="Thoulutsang D."/>
            <person name="Topham K."/>
            <person name="Topping I."/>
            <person name="Tsamla T."/>
            <person name="Vassiliev H."/>
            <person name="Vo A."/>
            <person name="Wangchuk T."/>
            <person name="Wangdi T."/>
            <person name="Weiand M."/>
            <person name="Wilkinson J."/>
            <person name="Wilson A."/>
            <person name="Yadav S."/>
            <person name="Young G."/>
            <person name="Yu Q."/>
            <person name="Zembek L."/>
            <person name="Zhong D."/>
            <person name="Zimmer A."/>
            <person name="Zwirko Z."/>
            <person name="Jaffe D.B."/>
            <person name="Alvarez P."/>
            <person name="Brockman W."/>
            <person name="Butler J."/>
            <person name="Chin C."/>
            <person name="Gnerre S."/>
            <person name="Grabherr M."/>
            <person name="Kleber M."/>
            <person name="Mauceli E."/>
            <person name="MacCallum I."/>
        </authorList>
    </citation>
    <scope>NUCLEOTIDE SEQUENCE [LARGE SCALE GENOMIC DNA]</scope>
    <source>
        <strain evidence="3 4">TSC#14021-0224.01</strain>
    </source>
</reference>
<feature type="repeat" description="TPR" evidence="1">
    <location>
        <begin position="106"/>
        <end position="139"/>
    </location>
</feature>
<organism evidence="3 4">
    <name type="scientific">Drosophila erecta</name>
    <name type="common">Fruit fly</name>
    <dbReference type="NCBI Taxonomy" id="7220"/>
    <lineage>
        <taxon>Eukaryota</taxon>
        <taxon>Metazoa</taxon>
        <taxon>Ecdysozoa</taxon>
        <taxon>Arthropoda</taxon>
        <taxon>Hexapoda</taxon>
        <taxon>Insecta</taxon>
        <taxon>Pterygota</taxon>
        <taxon>Neoptera</taxon>
        <taxon>Endopterygota</taxon>
        <taxon>Diptera</taxon>
        <taxon>Brachycera</taxon>
        <taxon>Muscomorpha</taxon>
        <taxon>Ephydroidea</taxon>
        <taxon>Drosophilidae</taxon>
        <taxon>Drosophila</taxon>
        <taxon>Sophophora</taxon>
    </lineage>
</organism>
<dbReference type="OMA" id="QISFMRQ"/>
<dbReference type="PANTHER" id="PTHR46540">
    <property type="entry name" value="TETRATRICOPEPTIDE REPEAT PROTEIN 12"/>
    <property type="match status" value="1"/>
</dbReference>
<dbReference type="OrthoDB" id="2017782at2759"/>
<dbReference type="InterPro" id="IPR011990">
    <property type="entry name" value="TPR-like_helical_dom_sf"/>
</dbReference>
<dbReference type="GO" id="GO:0007288">
    <property type="term" value="P:sperm axoneme assembly"/>
    <property type="evidence" value="ECO:0007669"/>
    <property type="project" value="TreeGrafter"/>
</dbReference>
<dbReference type="InterPro" id="IPR019734">
    <property type="entry name" value="TPR_rpt"/>
</dbReference>
<keyword evidence="4" id="KW-1185">Reference proteome</keyword>
<sequence>MDADESFLTQRSLLMDVMKQLDDLQNANKMDTGTKGKEEKKPEVDPSEGVTDTNFTVFARDIRKKSSRFFKRVQKMSNINQISFMRQVDVSPKDRIEARRDRETVADSFRRLGNEEYRRTNYEKAVYHYSKAIQYVSYSPVLYCNRALAKIKKRDFKMALFDLDYVIFKLDPLHLKAWLYRAGALARLNNESEFEVAIATARLLNRSPKDQKYIEYFLEKFKSEF</sequence>
<dbReference type="SUPFAM" id="SSF48452">
    <property type="entry name" value="TPR-like"/>
    <property type="match status" value="1"/>
</dbReference>
<dbReference type="InterPro" id="IPR043195">
    <property type="entry name" value="TTC12"/>
</dbReference>
<protein>
    <submittedName>
        <fullName evidence="3">GG20410</fullName>
    </submittedName>
</protein>
<feature type="compositionally biased region" description="Basic and acidic residues" evidence="2">
    <location>
        <begin position="32"/>
        <end position="44"/>
    </location>
</feature>
<gene>
    <name evidence="3" type="primary">Dere\GG20410</name>
    <name evidence="3" type="ORF">Dere_GG20410</name>
</gene>
<dbReference type="GO" id="GO:0070286">
    <property type="term" value="P:axonemal dynein complex assembly"/>
    <property type="evidence" value="ECO:0007669"/>
    <property type="project" value="TreeGrafter"/>
</dbReference>
<dbReference type="PROSITE" id="PS50005">
    <property type="entry name" value="TPR"/>
    <property type="match status" value="1"/>
</dbReference>